<name>A0AAN6S5D8_9PEZI</name>
<dbReference type="InterPro" id="IPR008979">
    <property type="entry name" value="Galactose-bd-like_sf"/>
</dbReference>
<evidence type="ECO:0000256" key="2">
    <source>
        <dbReference type="ARBA" id="ARBA00023157"/>
    </source>
</evidence>
<dbReference type="Gene3D" id="2.60.120.470">
    <property type="entry name" value="PITH domain"/>
    <property type="match status" value="1"/>
</dbReference>
<evidence type="ECO:0000256" key="1">
    <source>
        <dbReference type="ARBA" id="ARBA00008987"/>
    </source>
</evidence>
<comment type="similarity">
    <text evidence="1">Belongs to the thioredoxin family.</text>
</comment>
<keyword evidence="7" id="KW-1185">Reference proteome</keyword>
<dbReference type="AlphaFoldDB" id="A0AAN6S5D8"/>
<reference evidence="7" key="1">
    <citation type="journal article" date="2023" name="Mol. Phylogenet. Evol.">
        <title>Genome-scale phylogeny and comparative genomics of the fungal order Sordariales.</title>
        <authorList>
            <person name="Hensen N."/>
            <person name="Bonometti L."/>
            <person name="Westerberg I."/>
            <person name="Brannstrom I.O."/>
            <person name="Guillou S."/>
            <person name="Cros-Aarteil S."/>
            <person name="Calhoun S."/>
            <person name="Haridas S."/>
            <person name="Kuo A."/>
            <person name="Mondo S."/>
            <person name="Pangilinan J."/>
            <person name="Riley R."/>
            <person name="LaButti K."/>
            <person name="Andreopoulos B."/>
            <person name="Lipzen A."/>
            <person name="Chen C."/>
            <person name="Yan M."/>
            <person name="Daum C."/>
            <person name="Ng V."/>
            <person name="Clum A."/>
            <person name="Steindorff A."/>
            <person name="Ohm R.A."/>
            <person name="Martin F."/>
            <person name="Silar P."/>
            <person name="Natvig D.O."/>
            <person name="Lalanne C."/>
            <person name="Gautier V."/>
            <person name="Ament-Velasquez S.L."/>
            <person name="Kruys A."/>
            <person name="Hutchinson M.I."/>
            <person name="Powell A.J."/>
            <person name="Barry K."/>
            <person name="Miller A.N."/>
            <person name="Grigoriev I.V."/>
            <person name="Debuchy R."/>
            <person name="Gladieux P."/>
            <person name="Hiltunen Thoren M."/>
            <person name="Johannesson H."/>
        </authorList>
    </citation>
    <scope>NUCLEOTIDE SEQUENCE [LARGE SCALE GENOMIC DNA]</scope>
    <source>
        <strain evidence="7">CBS 340.73</strain>
    </source>
</reference>
<dbReference type="EMBL" id="MU853787">
    <property type="protein sequence ID" value="KAK3941075.1"/>
    <property type="molecule type" value="Genomic_DNA"/>
</dbReference>
<feature type="region of interest" description="Disordered" evidence="3">
    <location>
        <begin position="116"/>
        <end position="138"/>
    </location>
</feature>
<proteinExistence type="inferred from homology"/>
<dbReference type="SUPFAM" id="SSF49785">
    <property type="entry name" value="Galactose-binding domain-like"/>
    <property type="match status" value="1"/>
</dbReference>
<organism evidence="6 7">
    <name type="scientific">Diplogelasinospora grovesii</name>
    <dbReference type="NCBI Taxonomy" id="303347"/>
    <lineage>
        <taxon>Eukaryota</taxon>
        <taxon>Fungi</taxon>
        <taxon>Dikarya</taxon>
        <taxon>Ascomycota</taxon>
        <taxon>Pezizomycotina</taxon>
        <taxon>Sordariomycetes</taxon>
        <taxon>Sordariomycetidae</taxon>
        <taxon>Sordariales</taxon>
        <taxon>Diplogelasinosporaceae</taxon>
        <taxon>Diplogelasinospora</taxon>
    </lineage>
</organism>
<dbReference type="InterPro" id="IPR036249">
    <property type="entry name" value="Thioredoxin-like_sf"/>
</dbReference>
<evidence type="ECO:0000259" key="5">
    <source>
        <dbReference type="PROSITE" id="PS51532"/>
    </source>
</evidence>
<evidence type="ECO:0000313" key="6">
    <source>
        <dbReference type="EMBL" id="KAK3941075.1"/>
    </source>
</evidence>
<comment type="caution">
    <text evidence="6">The sequence shown here is derived from an EMBL/GenBank/DDBJ whole genome shotgun (WGS) entry which is preliminary data.</text>
</comment>
<sequence>MSTTVSISSGAQLNEIIQKTKLVIAHFFTPSSGICIQVAPIFEQLSQSLSRPDVVSFVKIDADARKDVAQAYFVVSVPAFIIFRNGSIIEKVQGANPVKLQLVAKKLMTEIDKLEADGDGSGEANGSGSNGSSSNWRGAALPRGYNDVTGQIELQRCELLNYDTELGGVRVLFDSAKPSALSGGKETAKDWVESDTDEQLMLFMPFQSMLKLHTLQITSLPPSNDDEDDEEEVPMRPRTIKLFSNKPHNLGFDEADDMAATQVIELSEKDWNAEGTANIGLRYVKFQNINSLVIFVVDGDGDGEKVRLDRIRLIGEAGEKREMGKLEKIGDEPGE</sequence>
<dbReference type="Pfam" id="PF06201">
    <property type="entry name" value="PITH"/>
    <property type="match status" value="1"/>
</dbReference>
<feature type="domain" description="Thioredoxin" evidence="4">
    <location>
        <begin position="1"/>
        <end position="116"/>
    </location>
</feature>
<dbReference type="Gene3D" id="3.40.30.10">
    <property type="entry name" value="Glutaredoxin"/>
    <property type="match status" value="1"/>
</dbReference>
<dbReference type="InterPro" id="IPR037047">
    <property type="entry name" value="PITH_dom_sf"/>
</dbReference>
<dbReference type="InterPro" id="IPR010400">
    <property type="entry name" value="PITH_dom"/>
</dbReference>
<dbReference type="GO" id="GO:0005737">
    <property type="term" value="C:cytoplasm"/>
    <property type="evidence" value="ECO:0007669"/>
    <property type="project" value="UniProtKB-ARBA"/>
</dbReference>
<dbReference type="SUPFAM" id="SSF52833">
    <property type="entry name" value="Thioredoxin-like"/>
    <property type="match status" value="1"/>
</dbReference>
<keyword evidence="2" id="KW-1015">Disulfide bond</keyword>
<dbReference type="Pfam" id="PF00085">
    <property type="entry name" value="Thioredoxin"/>
    <property type="match status" value="1"/>
</dbReference>
<accession>A0AAN6S5D8</accession>
<dbReference type="PROSITE" id="PS51532">
    <property type="entry name" value="PITH"/>
    <property type="match status" value="1"/>
</dbReference>
<evidence type="ECO:0000259" key="4">
    <source>
        <dbReference type="PROSITE" id="PS51352"/>
    </source>
</evidence>
<evidence type="ECO:0000313" key="7">
    <source>
        <dbReference type="Proteomes" id="UP001303473"/>
    </source>
</evidence>
<dbReference type="Proteomes" id="UP001303473">
    <property type="component" value="Unassembled WGS sequence"/>
</dbReference>
<dbReference type="PROSITE" id="PS51352">
    <property type="entry name" value="THIOREDOXIN_2"/>
    <property type="match status" value="1"/>
</dbReference>
<dbReference type="CDD" id="cd02947">
    <property type="entry name" value="TRX_family"/>
    <property type="match status" value="1"/>
</dbReference>
<protein>
    <submittedName>
        <fullName evidence="6">PITH domain-containing protein</fullName>
    </submittedName>
</protein>
<dbReference type="InterPro" id="IPR013766">
    <property type="entry name" value="Thioredoxin_domain"/>
</dbReference>
<feature type="compositionally biased region" description="Gly residues" evidence="3">
    <location>
        <begin position="119"/>
        <end position="129"/>
    </location>
</feature>
<evidence type="ECO:0000256" key="3">
    <source>
        <dbReference type="SAM" id="MobiDB-lite"/>
    </source>
</evidence>
<dbReference type="PANTHER" id="PTHR46115">
    <property type="entry name" value="THIOREDOXIN-LIKE PROTEIN 1"/>
    <property type="match status" value="1"/>
</dbReference>
<feature type="domain" description="PITH" evidence="5">
    <location>
        <begin position="137"/>
        <end position="333"/>
    </location>
</feature>
<gene>
    <name evidence="6" type="ORF">QBC46DRAFT_383613</name>
</gene>